<evidence type="ECO:0000256" key="1">
    <source>
        <dbReference type="SAM" id="MobiDB-lite"/>
    </source>
</evidence>
<gene>
    <name evidence="3" type="ORF">HDK90DRAFT_77748</name>
</gene>
<dbReference type="EMBL" id="JBBWRZ010000011">
    <property type="protein sequence ID" value="KAK8226132.1"/>
    <property type="molecule type" value="Genomic_DNA"/>
</dbReference>
<comment type="caution">
    <text evidence="3">The sequence shown here is derived from an EMBL/GenBank/DDBJ whole genome shotgun (WGS) entry which is preliminary data.</text>
</comment>
<evidence type="ECO:0000313" key="3">
    <source>
        <dbReference type="EMBL" id="KAK8226132.1"/>
    </source>
</evidence>
<protein>
    <submittedName>
        <fullName evidence="3">Uncharacterized protein</fullName>
    </submittedName>
</protein>
<keyword evidence="2" id="KW-0812">Transmembrane</keyword>
<evidence type="ECO:0000256" key="2">
    <source>
        <dbReference type="SAM" id="Phobius"/>
    </source>
</evidence>
<name>A0ABR1YEG9_9PEZI</name>
<keyword evidence="2" id="KW-1133">Transmembrane helix</keyword>
<keyword evidence="2" id="KW-0472">Membrane</keyword>
<feature type="region of interest" description="Disordered" evidence="1">
    <location>
        <begin position="113"/>
        <end position="134"/>
    </location>
</feature>
<accession>A0ABR1YEG9</accession>
<proteinExistence type="predicted"/>
<evidence type="ECO:0000313" key="4">
    <source>
        <dbReference type="Proteomes" id="UP001492380"/>
    </source>
</evidence>
<keyword evidence="4" id="KW-1185">Reference proteome</keyword>
<reference evidence="3 4" key="1">
    <citation type="submission" date="2024-04" db="EMBL/GenBank/DDBJ databases">
        <title>Phyllosticta paracitricarpa is synonymous to the EU quarantine fungus P. citricarpa based on phylogenomic analyses.</title>
        <authorList>
            <consortium name="Lawrence Berkeley National Laboratory"/>
            <person name="Van Ingen-Buijs V.A."/>
            <person name="Van Westerhoven A.C."/>
            <person name="Haridas S."/>
            <person name="Skiadas P."/>
            <person name="Martin F."/>
            <person name="Groenewald J.Z."/>
            <person name="Crous P.W."/>
            <person name="Seidl M.F."/>
        </authorList>
    </citation>
    <scope>NUCLEOTIDE SEQUENCE [LARGE SCALE GENOMIC DNA]</scope>
    <source>
        <strain evidence="3 4">CBS 123374</strain>
    </source>
</reference>
<feature type="transmembrane region" description="Helical" evidence="2">
    <location>
        <begin position="83"/>
        <end position="103"/>
    </location>
</feature>
<dbReference type="Proteomes" id="UP001492380">
    <property type="component" value="Unassembled WGS sequence"/>
</dbReference>
<sequence length="151" mass="16828">MLASPMLCFLLYQPTALPPPARRKLHHRPGSQRSPGRAWSALLFSPPLSPTSHHPSGWYCTYSHSSIQPHIHNTGYPPAYAAIHLHPIVLVLLLLLLFLLPLISRLLPIPSMPQSVRQSSQPTHLPTASQPIGRQADSKCAMLRYATRLRN</sequence>
<organism evidence="3 4">
    <name type="scientific">Phyllosticta capitalensis</name>
    <dbReference type="NCBI Taxonomy" id="121624"/>
    <lineage>
        <taxon>Eukaryota</taxon>
        <taxon>Fungi</taxon>
        <taxon>Dikarya</taxon>
        <taxon>Ascomycota</taxon>
        <taxon>Pezizomycotina</taxon>
        <taxon>Dothideomycetes</taxon>
        <taxon>Dothideomycetes incertae sedis</taxon>
        <taxon>Botryosphaeriales</taxon>
        <taxon>Phyllostictaceae</taxon>
        <taxon>Phyllosticta</taxon>
    </lineage>
</organism>
<feature type="compositionally biased region" description="Polar residues" evidence="1">
    <location>
        <begin position="113"/>
        <end position="132"/>
    </location>
</feature>